<dbReference type="SUPFAM" id="SSF88946">
    <property type="entry name" value="Sigma2 domain of RNA polymerase sigma factors"/>
    <property type="match status" value="1"/>
</dbReference>
<name>A0ABT2SLZ0_9FIRM</name>
<comment type="caution">
    <text evidence="8">The sequence shown here is derived from an EMBL/GenBank/DDBJ whole genome shotgun (WGS) entry which is preliminary data.</text>
</comment>
<evidence type="ECO:0000256" key="3">
    <source>
        <dbReference type="ARBA" id="ARBA00023082"/>
    </source>
</evidence>
<comment type="similarity">
    <text evidence="1">Belongs to the sigma-70 factor family. ECF subfamily.</text>
</comment>
<feature type="domain" description="RNA polymerase sigma-70 region 2" evidence="6">
    <location>
        <begin position="2"/>
        <end position="45"/>
    </location>
</feature>
<evidence type="ECO:0000313" key="8">
    <source>
        <dbReference type="EMBL" id="MCU6725491.1"/>
    </source>
</evidence>
<dbReference type="InterPro" id="IPR013324">
    <property type="entry name" value="RNA_pol_sigma_r3/r4-like"/>
</dbReference>
<dbReference type="Pfam" id="PF08281">
    <property type="entry name" value="Sigma70_r4_2"/>
    <property type="match status" value="1"/>
</dbReference>
<reference evidence="8 9" key="1">
    <citation type="journal article" date="2021" name="ISME Commun">
        <title>Automated analysis of genomic sequences facilitates high-throughput and comprehensive description of bacteria.</title>
        <authorList>
            <person name="Hitch T.C.A."/>
        </authorList>
    </citation>
    <scope>NUCLEOTIDE SEQUENCE [LARGE SCALE GENOMIC DNA]</scope>
    <source>
        <strain evidence="8 9">Sanger_29</strain>
    </source>
</reference>
<dbReference type="InterPro" id="IPR013249">
    <property type="entry name" value="RNA_pol_sigma70_r4_t2"/>
</dbReference>
<dbReference type="Proteomes" id="UP001652338">
    <property type="component" value="Unassembled WGS sequence"/>
</dbReference>
<keyword evidence="3" id="KW-0731">Sigma factor</keyword>
<dbReference type="Gene3D" id="1.10.1740.10">
    <property type="match status" value="1"/>
</dbReference>
<evidence type="ECO:0000259" key="6">
    <source>
        <dbReference type="Pfam" id="PF04542"/>
    </source>
</evidence>
<dbReference type="PANTHER" id="PTHR43133">
    <property type="entry name" value="RNA POLYMERASE ECF-TYPE SIGMA FACTO"/>
    <property type="match status" value="1"/>
</dbReference>
<dbReference type="PANTHER" id="PTHR43133:SF8">
    <property type="entry name" value="RNA POLYMERASE SIGMA FACTOR HI_1459-RELATED"/>
    <property type="match status" value="1"/>
</dbReference>
<dbReference type="Pfam" id="PF04542">
    <property type="entry name" value="Sigma70_r2"/>
    <property type="match status" value="1"/>
</dbReference>
<dbReference type="InterPro" id="IPR036388">
    <property type="entry name" value="WH-like_DNA-bd_sf"/>
</dbReference>
<dbReference type="InterPro" id="IPR007627">
    <property type="entry name" value="RNA_pol_sigma70_r2"/>
</dbReference>
<evidence type="ECO:0000259" key="7">
    <source>
        <dbReference type="Pfam" id="PF08281"/>
    </source>
</evidence>
<proteinExistence type="inferred from homology"/>
<dbReference type="InterPro" id="IPR039425">
    <property type="entry name" value="RNA_pol_sigma-70-like"/>
</dbReference>
<dbReference type="EMBL" id="JAOQKE010000010">
    <property type="protein sequence ID" value="MCU6725491.1"/>
    <property type="molecule type" value="Genomic_DNA"/>
</dbReference>
<dbReference type="NCBIfam" id="TIGR02937">
    <property type="entry name" value="sigma70-ECF"/>
    <property type="match status" value="1"/>
</dbReference>
<evidence type="ECO:0000256" key="5">
    <source>
        <dbReference type="ARBA" id="ARBA00023163"/>
    </source>
</evidence>
<keyword evidence="9" id="KW-1185">Reference proteome</keyword>
<feature type="domain" description="RNA polymerase sigma factor 70 region 4 type 2" evidence="7">
    <location>
        <begin position="71"/>
        <end position="123"/>
    </location>
</feature>
<dbReference type="InterPro" id="IPR014284">
    <property type="entry name" value="RNA_pol_sigma-70_dom"/>
</dbReference>
<keyword evidence="4" id="KW-0238">DNA-binding</keyword>
<evidence type="ECO:0000256" key="2">
    <source>
        <dbReference type="ARBA" id="ARBA00023015"/>
    </source>
</evidence>
<gene>
    <name evidence="8" type="ORF">OCV47_09035</name>
</gene>
<keyword evidence="2" id="KW-0805">Transcription regulation</keyword>
<accession>A0ABT2SLZ0</accession>
<dbReference type="Gene3D" id="1.10.10.10">
    <property type="entry name" value="Winged helix-like DNA-binding domain superfamily/Winged helix DNA-binding domain"/>
    <property type="match status" value="1"/>
</dbReference>
<dbReference type="InterPro" id="IPR013325">
    <property type="entry name" value="RNA_pol_sigma_r2"/>
</dbReference>
<evidence type="ECO:0000313" key="9">
    <source>
        <dbReference type="Proteomes" id="UP001652338"/>
    </source>
</evidence>
<evidence type="ECO:0000256" key="4">
    <source>
        <dbReference type="ARBA" id="ARBA00023125"/>
    </source>
</evidence>
<dbReference type="SUPFAM" id="SSF88659">
    <property type="entry name" value="Sigma3 and sigma4 domains of RNA polymerase sigma factors"/>
    <property type="match status" value="1"/>
</dbReference>
<dbReference type="CDD" id="cd06171">
    <property type="entry name" value="Sigma70_r4"/>
    <property type="match status" value="1"/>
</dbReference>
<sequence length="134" mass="15763">MAEDLMQDVFLKALLSLSDSHTNIRAWLYKVARNTCLNELRKRNRETELDEQLAVSDKTIFGNVIQNEQKKQLYRAMMKLPDRQREILELFYFSEMSIKEIAAVLSLTSENVRVLAYRAKKQLRNEMEGDGYEL</sequence>
<evidence type="ECO:0000256" key="1">
    <source>
        <dbReference type="ARBA" id="ARBA00010641"/>
    </source>
</evidence>
<keyword evidence="5" id="KW-0804">Transcription</keyword>
<organism evidence="8 9">
    <name type="scientific">Muricoprocola aceti</name>
    <dbReference type="NCBI Taxonomy" id="2981772"/>
    <lineage>
        <taxon>Bacteria</taxon>
        <taxon>Bacillati</taxon>
        <taxon>Bacillota</taxon>
        <taxon>Clostridia</taxon>
        <taxon>Lachnospirales</taxon>
        <taxon>Lachnospiraceae</taxon>
        <taxon>Muricoprocola</taxon>
    </lineage>
</organism>
<protein>
    <submittedName>
        <fullName evidence="8">Sigma-70 family RNA polymerase sigma factor</fullName>
    </submittedName>
</protein>